<dbReference type="EMBL" id="PDKW01000036">
    <property type="protein sequence ID" value="PGH59259.1"/>
    <property type="molecule type" value="Genomic_DNA"/>
</dbReference>
<evidence type="ECO:0000313" key="2">
    <source>
        <dbReference type="Proteomes" id="UP000225379"/>
    </source>
</evidence>
<accession>A0A2B8BNE9</accession>
<keyword evidence="2" id="KW-1185">Reference proteome</keyword>
<proteinExistence type="predicted"/>
<evidence type="ECO:0000313" key="1">
    <source>
        <dbReference type="EMBL" id="PGH59259.1"/>
    </source>
</evidence>
<dbReference type="AlphaFoldDB" id="A0A2B8BNE9"/>
<evidence type="ECO:0008006" key="3">
    <source>
        <dbReference type="Google" id="ProtNLM"/>
    </source>
</evidence>
<name>A0A2B8BNE9_9PROT</name>
<gene>
    <name evidence="1" type="ORF">CRT60_01100</name>
</gene>
<organism evidence="1 2">
    <name type="scientific">Azospirillum palustre</name>
    <dbReference type="NCBI Taxonomy" id="2044885"/>
    <lineage>
        <taxon>Bacteria</taxon>
        <taxon>Pseudomonadati</taxon>
        <taxon>Pseudomonadota</taxon>
        <taxon>Alphaproteobacteria</taxon>
        <taxon>Rhodospirillales</taxon>
        <taxon>Azospirillaceae</taxon>
        <taxon>Azospirillum</taxon>
    </lineage>
</organism>
<comment type="caution">
    <text evidence="1">The sequence shown here is derived from an EMBL/GenBank/DDBJ whole genome shotgun (WGS) entry which is preliminary data.</text>
</comment>
<reference evidence="2" key="1">
    <citation type="submission" date="2017-10" db="EMBL/GenBank/DDBJ databases">
        <authorList>
            <person name="Kravchenko I.K."/>
            <person name="Grouzdev D.S."/>
        </authorList>
    </citation>
    <scope>NUCLEOTIDE SEQUENCE [LARGE SCALE GENOMIC DNA]</scope>
    <source>
        <strain evidence="2">B2</strain>
    </source>
</reference>
<dbReference type="Proteomes" id="UP000225379">
    <property type="component" value="Unassembled WGS sequence"/>
</dbReference>
<sequence length="89" mass="9623">MDDMVTTDRLAAMSSAEAQSLVDRLVAGRPVLAQALSVMPIQSPHMRYQWLVTSDTVIPGDITPLEAADRHDPTLDEVIVDLARGHGAD</sequence>
<protein>
    <recommendedName>
        <fullName evidence="3">DUF2384 domain-containing protein</fullName>
    </recommendedName>
</protein>